<gene>
    <name evidence="2" type="ORF">CRE_12948</name>
</gene>
<name>E3N165_CAERE</name>
<accession>E3N165</accession>
<keyword evidence="3" id="KW-1185">Reference proteome</keyword>
<sequence>MSHDKLVGLGLLIAVASLLNLVGVFTQCWLYDNDYYEQECAGIVPFYTTEVSWLAASSWLMFITVALSFIIILVFFVTLTYIFRNGYSCGARNYFRIISGLAFMNVVLTIAAVTVIGVYLSKYSDFYVTFSLGYSAWISLGAAVFFLIVFGHSIHTSHRECK</sequence>
<evidence type="ECO:0000313" key="3">
    <source>
        <dbReference type="Proteomes" id="UP000008281"/>
    </source>
</evidence>
<dbReference type="Pfam" id="PF06653">
    <property type="entry name" value="Claudin_3"/>
    <property type="match status" value="1"/>
</dbReference>
<evidence type="ECO:0000256" key="1">
    <source>
        <dbReference type="SAM" id="Phobius"/>
    </source>
</evidence>
<organism evidence="3">
    <name type="scientific">Caenorhabditis remanei</name>
    <name type="common">Caenorhabditis vulgaris</name>
    <dbReference type="NCBI Taxonomy" id="31234"/>
    <lineage>
        <taxon>Eukaryota</taxon>
        <taxon>Metazoa</taxon>
        <taxon>Ecdysozoa</taxon>
        <taxon>Nematoda</taxon>
        <taxon>Chromadorea</taxon>
        <taxon>Rhabditida</taxon>
        <taxon>Rhabditina</taxon>
        <taxon>Rhabditomorpha</taxon>
        <taxon>Rhabditoidea</taxon>
        <taxon>Rhabditidae</taxon>
        <taxon>Peloderinae</taxon>
        <taxon>Caenorhabditis</taxon>
    </lineage>
</organism>
<keyword evidence="1" id="KW-0472">Membrane</keyword>
<evidence type="ECO:0000313" key="2">
    <source>
        <dbReference type="EMBL" id="EFO83127.1"/>
    </source>
</evidence>
<dbReference type="OMA" id="HTSHREC"/>
<proteinExistence type="predicted"/>
<dbReference type="EMBL" id="DS268507">
    <property type="protein sequence ID" value="EFO83127.1"/>
    <property type="molecule type" value="Genomic_DNA"/>
</dbReference>
<keyword evidence="1" id="KW-1133">Transmembrane helix</keyword>
<dbReference type="FunCoup" id="E3N165">
    <property type="interactions" value="522"/>
</dbReference>
<dbReference type="eggNOG" id="ENOG502TJT5">
    <property type="taxonomic scope" value="Eukaryota"/>
</dbReference>
<keyword evidence="1" id="KW-0812">Transmembrane</keyword>
<dbReference type="InterPro" id="IPR009545">
    <property type="entry name" value="Claudin-like"/>
</dbReference>
<dbReference type="PANTHER" id="PTHR34151">
    <property type="entry name" value="PROTEIN CBG24195"/>
    <property type="match status" value="1"/>
</dbReference>
<dbReference type="AlphaFoldDB" id="E3N165"/>
<dbReference type="PANTHER" id="PTHR34151:SF1">
    <property type="entry name" value="CASP-LIKE PROTEIN-RELATED"/>
    <property type="match status" value="1"/>
</dbReference>
<feature type="transmembrane region" description="Helical" evidence="1">
    <location>
        <begin position="94"/>
        <end position="120"/>
    </location>
</feature>
<feature type="transmembrane region" description="Helical" evidence="1">
    <location>
        <begin position="59"/>
        <end position="82"/>
    </location>
</feature>
<protein>
    <submittedName>
        <fullName evidence="2">Uncharacterized protein</fullName>
    </submittedName>
</protein>
<feature type="transmembrane region" description="Helical" evidence="1">
    <location>
        <begin position="126"/>
        <end position="150"/>
    </location>
</feature>
<dbReference type="Proteomes" id="UP000008281">
    <property type="component" value="Unassembled WGS sequence"/>
</dbReference>
<dbReference type="InParanoid" id="E3N165"/>
<dbReference type="OrthoDB" id="5793287at2759"/>
<dbReference type="HOGENOM" id="CLU_119689_0_0_1"/>
<reference evidence="2" key="1">
    <citation type="submission" date="2007-07" db="EMBL/GenBank/DDBJ databases">
        <title>PCAP assembly of the Caenorhabditis remanei genome.</title>
        <authorList>
            <consortium name="The Caenorhabditis remanei Sequencing Consortium"/>
            <person name="Wilson R.K."/>
        </authorList>
    </citation>
    <scope>NUCLEOTIDE SEQUENCE [LARGE SCALE GENOMIC DNA]</scope>
    <source>
        <strain evidence="2">PB4641</strain>
    </source>
</reference>